<feature type="site" description="Important for catalytic activity, responsible for pKa modulation of the active site Glu and correct orientation of both the proton donor and substrate" evidence="6">
    <location>
        <position position="236"/>
    </location>
</feature>
<evidence type="ECO:0000256" key="7">
    <source>
        <dbReference type="SAM" id="Phobius"/>
    </source>
</evidence>
<feature type="transmembrane region" description="Helical" evidence="7">
    <location>
        <begin position="9"/>
        <end position="26"/>
    </location>
</feature>
<dbReference type="Pfam" id="PF04616">
    <property type="entry name" value="Glyco_hydro_43"/>
    <property type="match status" value="1"/>
</dbReference>
<dbReference type="InterPro" id="IPR050727">
    <property type="entry name" value="GH43_arabinanases"/>
</dbReference>
<evidence type="ECO:0000256" key="1">
    <source>
        <dbReference type="ARBA" id="ARBA00004834"/>
    </source>
</evidence>
<comment type="caution">
    <text evidence="10">The sequence shown here is derived from an EMBL/GenBank/DDBJ whole genome shotgun (WGS) entry which is preliminary data.</text>
</comment>
<evidence type="ECO:0000256" key="6">
    <source>
        <dbReference type="PIRSR" id="PIRSR606710-2"/>
    </source>
</evidence>
<name>A0A841RIU9_9BACI</name>
<dbReference type="EC" id="3.2.1.99" evidence="10"/>
<evidence type="ECO:0000256" key="4">
    <source>
        <dbReference type="ARBA" id="ARBA00023295"/>
    </source>
</evidence>
<keyword evidence="7" id="KW-0812">Transmembrane</keyword>
<dbReference type="Gene3D" id="2.40.128.10">
    <property type="match status" value="1"/>
</dbReference>
<dbReference type="PANTHER" id="PTHR43301">
    <property type="entry name" value="ARABINAN ENDO-1,5-ALPHA-L-ARABINOSIDASE"/>
    <property type="match status" value="1"/>
</dbReference>
<dbReference type="InterPro" id="IPR032291">
    <property type="entry name" value="Abn2_C"/>
</dbReference>
<dbReference type="CDD" id="cd18832">
    <property type="entry name" value="GH43_GsAbnA-like"/>
    <property type="match status" value="1"/>
</dbReference>
<feature type="active site" description="Proton donor" evidence="5">
    <location>
        <position position="302"/>
    </location>
</feature>
<protein>
    <submittedName>
        <fullName evidence="10">Arabinan endo-1,5-alpha-L-arabinosidase</fullName>
        <ecNumber evidence="10">3.2.1.99</ecNumber>
    </submittedName>
</protein>
<evidence type="ECO:0000256" key="3">
    <source>
        <dbReference type="ARBA" id="ARBA00022801"/>
    </source>
</evidence>
<sequence>MKLIYRKRFWLVLIIIIMIPLTYLSIENTNVTKTDKEGQIAMNPNFKEVSVHDPSIYKEGDTYYVFGTHVEAAKSKDLMSWERFTNGYSTPENALYGDLSKNLAESFKWAGENDADSYGGFAVWAPEIFYNKDYLNEDGSNGAYMMYYSASSTYIRSAIGIAVSQDIEGPYEYKDTVIYSGFTKEESYDENSEVNKKWDNTNIAQLIADGIVDEVSPRWFGAGGTYNNTLFPNAIDANLFYDTDGKLWMTYGSWSGGIFILELDKSNGLPIYPGKDGKTEDGRMVDRYFGTKIAGGFTKSGEGPYVIYDEETEYYYLYVTYGWLGADGGYNMRVFRSEKPDGPYVDAKGDNAVLPGDVPNHMYGNKIMGNFLFDRKIGEDNKGFGFGYLSPGHNSVLYDEDKEERHLVFHTRFPNRGEAFEVRVHSIFMNEDHWPVASPFRYTGKKLKKVNNSDIEGVYKFINHGQDYSADVNRSTYIELEKNNKITGSFKGEWDKKNDYFANVTIDNTLYKGVFIEQWDPTQKEYVMTFTAQSDQGISIWGSKQARSSDKETVHAIKEELDIGSEEVSKDLDLPKEGANGATIEWESSNPEIISSDGNVTREENDIGMVTLTATIKLGEISEQKTFELTVNPTEEASISAHYGFEGNLEESSDSFSDGKVTGIEINKGDGTISFDEGIFGEAVYLDGQSGIKLPDKLVNSYEYTISYWIKPEELSPFTTTFFGGSETKWLSFVPMGPVDDKTMLWSGEEWYDAPTSYQVEADVWTHVAFSVNHGEVKVYLNGELEFEGDNFPNVLIGNNADFAIGVNHWDEPYKGWIDELMVFNGELQSEQVEQLATVN</sequence>
<dbReference type="Gene3D" id="2.115.10.20">
    <property type="entry name" value="Glycosyl hydrolase domain, family 43"/>
    <property type="match status" value="1"/>
</dbReference>
<dbReference type="Proteomes" id="UP000572212">
    <property type="component" value="Unassembled WGS sequence"/>
</dbReference>
<dbReference type="PANTHER" id="PTHR43301:SF3">
    <property type="entry name" value="ARABINAN ENDO-1,5-ALPHA-L-ARABINOSIDASE A-RELATED"/>
    <property type="match status" value="1"/>
</dbReference>
<dbReference type="Pfam" id="PF16369">
    <property type="entry name" value="GH43_C"/>
    <property type="match status" value="1"/>
</dbReference>
<evidence type="ECO:0000259" key="8">
    <source>
        <dbReference type="Pfam" id="PF16369"/>
    </source>
</evidence>
<proteinExistence type="inferred from homology"/>
<dbReference type="EMBL" id="JACHON010000001">
    <property type="protein sequence ID" value="MBB6511583.1"/>
    <property type="molecule type" value="Genomic_DNA"/>
</dbReference>
<dbReference type="AlphaFoldDB" id="A0A841RIU9"/>
<comment type="similarity">
    <text evidence="2">Belongs to the glycosyl hydrolase 43 family.</text>
</comment>
<evidence type="ECO:0000256" key="5">
    <source>
        <dbReference type="PIRSR" id="PIRSR606710-1"/>
    </source>
</evidence>
<keyword evidence="7" id="KW-1133">Transmembrane helix</keyword>
<feature type="domain" description="Atrophied bacterial Ig" evidence="9">
    <location>
        <begin position="555"/>
        <end position="632"/>
    </location>
</feature>
<accession>A0A841RIU9</accession>
<dbReference type="SUPFAM" id="SSF49899">
    <property type="entry name" value="Concanavalin A-like lectins/glucanases"/>
    <property type="match status" value="1"/>
</dbReference>
<dbReference type="InterPro" id="IPR023296">
    <property type="entry name" value="Glyco_hydro_beta-prop_sf"/>
</dbReference>
<dbReference type="GO" id="GO:0005975">
    <property type="term" value="P:carbohydrate metabolic process"/>
    <property type="evidence" value="ECO:0007669"/>
    <property type="project" value="InterPro"/>
</dbReference>
<gene>
    <name evidence="10" type="ORF">GGQ92_000350</name>
</gene>
<evidence type="ECO:0000313" key="10">
    <source>
        <dbReference type="EMBL" id="MBB6511583.1"/>
    </source>
</evidence>
<evidence type="ECO:0000313" key="11">
    <source>
        <dbReference type="Proteomes" id="UP000572212"/>
    </source>
</evidence>
<dbReference type="InterPro" id="IPR006710">
    <property type="entry name" value="Glyco_hydro_43"/>
</dbReference>
<dbReference type="Pfam" id="PF20578">
    <property type="entry name" value="aBig_2"/>
    <property type="match status" value="1"/>
</dbReference>
<dbReference type="InterPro" id="IPR046780">
    <property type="entry name" value="aBig_2"/>
</dbReference>
<keyword evidence="4 10" id="KW-0326">Glycosidase</keyword>
<evidence type="ECO:0000256" key="2">
    <source>
        <dbReference type="ARBA" id="ARBA00009865"/>
    </source>
</evidence>
<keyword evidence="7" id="KW-0472">Membrane</keyword>
<organism evidence="10 11">
    <name type="scientific">Gracilibacillus halotolerans</name>
    <dbReference type="NCBI Taxonomy" id="74386"/>
    <lineage>
        <taxon>Bacteria</taxon>
        <taxon>Bacillati</taxon>
        <taxon>Bacillota</taxon>
        <taxon>Bacilli</taxon>
        <taxon>Bacillales</taxon>
        <taxon>Bacillaceae</taxon>
        <taxon>Gracilibacillus</taxon>
    </lineage>
</organism>
<dbReference type="GO" id="GO:0046558">
    <property type="term" value="F:arabinan endo-1,5-alpha-L-arabinosidase activity"/>
    <property type="evidence" value="ECO:0007669"/>
    <property type="project" value="UniProtKB-EC"/>
</dbReference>
<feature type="domain" description="Extracellular endo-alpha-(1-&gt;5)-L-arabinanase C-terminal" evidence="8">
    <location>
        <begin position="439"/>
        <end position="542"/>
    </location>
</feature>
<keyword evidence="3 10" id="KW-0378">Hydrolase</keyword>
<feature type="active site" description="Proton acceptor" evidence="5">
    <location>
        <position position="53"/>
    </location>
</feature>
<evidence type="ECO:0000259" key="9">
    <source>
        <dbReference type="Pfam" id="PF20578"/>
    </source>
</evidence>
<dbReference type="Gene3D" id="2.60.120.200">
    <property type="match status" value="1"/>
</dbReference>
<comment type="pathway">
    <text evidence="1">Glycan metabolism; L-arabinan degradation.</text>
</comment>
<dbReference type="SUPFAM" id="SSF75005">
    <property type="entry name" value="Arabinanase/levansucrase/invertase"/>
    <property type="match status" value="1"/>
</dbReference>
<dbReference type="Pfam" id="PF13385">
    <property type="entry name" value="Laminin_G_3"/>
    <property type="match status" value="1"/>
</dbReference>
<dbReference type="InterPro" id="IPR013320">
    <property type="entry name" value="ConA-like_dom_sf"/>
</dbReference>
<keyword evidence="11" id="KW-1185">Reference proteome</keyword>
<reference evidence="10 11" key="1">
    <citation type="submission" date="2020-08" db="EMBL/GenBank/DDBJ databases">
        <title>Genomic Encyclopedia of Type Strains, Phase IV (KMG-IV): sequencing the most valuable type-strain genomes for metagenomic binning, comparative biology and taxonomic classification.</title>
        <authorList>
            <person name="Goeker M."/>
        </authorList>
    </citation>
    <scope>NUCLEOTIDE SEQUENCE [LARGE SCALE GENOMIC DNA]</scope>
    <source>
        <strain evidence="10 11">DSM 11805</strain>
    </source>
</reference>